<reference evidence="1 2" key="1">
    <citation type="submission" date="2019-12" db="EMBL/GenBank/DDBJ databases">
        <title>Erwinia sp. nov., isolated from droppings of birds in the Qinghai-Tiebt plateau of China.</title>
        <authorList>
            <person name="Ge Y."/>
        </authorList>
    </citation>
    <scope>NUCLEOTIDE SEQUENCE [LARGE SCALE GENOMIC DNA]</scope>
    <source>
        <strain evidence="1 2">J780</strain>
    </source>
</reference>
<evidence type="ECO:0000313" key="1">
    <source>
        <dbReference type="EMBL" id="QGU85829.1"/>
    </source>
</evidence>
<name>A0A6I6ELD3_9GAMM</name>
<accession>A0A6I6ELD3</accession>
<dbReference type="InterPro" id="IPR010732">
    <property type="entry name" value="T6SS_TssG-like"/>
</dbReference>
<dbReference type="NCBIfam" id="TIGR03347">
    <property type="entry name" value="VI_chp_1"/>
    <property type="match status" value="1"/>
</dbReference>
<dbReference type="PANTHER" id="PTHR35564">
    <property type="match status" value="1"/>
</dbReference>
<dbReference type="PANTHER" id="PTHR35564:SF4">
    <property type="entry name" value="CYTOPLASMIC PROTEIN"/>
    <property type="match status" value="1"/>
</dbReference>
<dbReference type="KEGG" id="erwi:GN242_00705"/>
<dbReference type="AlphaFoldDB" id="A0A6I6ELD3"/>
<protein>
    <submittedName>
        <fullName evidence="1">Type VI secretion system baseplate subunit TssG</fullName>
    </submittedName>
</protein>
<dbReference type="Pfam" id="PF06996">
    <property type="entry name" value="T6SS_TssG"/>
    <property type="match status" value="1"/>
</dbReference>
<gene>
    <name evidence="1" type="primary">tssG</name>
    <name evidence="1" type="ORF">GN242_00705</name>
</gene>
<dbReference type="RefSeq" id="WP_156286744.1">
    <property type="nucleotide sequence ID" value="NZ_CP046509.1"/>
</dbReference>
<dbReference type="Proteomes" id="UP000424752">
    <property type="component" value="Chromosome"/>
</dbReference>
<sequence>MKENALIEPLSSQLGAWFQQDEPWGAGYISVMRAIAAKKSEMPPIGKATLPGQEFFRVGQCASMAFAPREISAISLEDGRVNFELFGLGIWGPQGSMPLHYSELAYSRSEAHDHTLTDFINIFHHRALSQLYRAWFLSQDTASLDREYDERFSFYIGSLIGIDAQEISDTHLPPHARLASSSHLIRESRNPEGIIGALHYYFQVPVRMEEFAEQWIRLDPADQTILGDGSCALLLGDGAILGNTVRDCQHKFKLILGPLKLEEYMQFSPWGEDLPVLQEWVKNFVGYEYAWDIQLVLAAEEVPHATLNGTHQLGYATWLERLDNIEPVSGMSFEPEIYCHA</sequence>
<proteinExistence type="predicted"/>
<organism evidence="1 2">
    <name type="scientific">Erwinia sorbitola</name>
    <dbReference type="NCBI Taxonomy" id="2681984"/>
    <lineage>
        <taxon>Bacteria</taxon>
        <taxon>Pseudomonadati</taxon>
        <taxon>Pseudomonadota</taxon>
        <taxon>Gammaproteobacteria</taxon>
        <taxon>Enterobacterales</taxon>
        <taxon>Erwiniaceae</taxon>
        <taxon>Erwinia</taxon>
    </lineage>
</organism>
<dbReference type="EMBL" id="CP046509">
    <property type="protein sequence ID" value="QGU85829.1"/>
    <property type="molecule type" value="Genomic_DNA"/>
</dbReference>
<evidence type="ECO:0000313" key="2">
    <source>
        <dbReference type="Proteomes" id="UP000424752"/>
    </source>
</evidence>